<gene>
    <name evidence="4" type="ORF">MNB_SM-3-64</name>
</gene>
<dbReference type="CDD" id="cd02517">
    <property type="entry name" value="CMP-KDO-Synthetase"/>
    <property type="match status" value="1"/>
</dbReference>
<dbReference type="NCBIfam" id="NF003952">
    <property type="entry name" value="PRK05450.1-5"/>
    <property type="match status" value="1"/>
</dbReference>
<dbReference type="NCBIfam" id="NF009905">
    <property type="entry name" value="PRK13368.1"/>
    <property type="match status" value="1"/>
</dbReference>
<accession>A0A1W1D4H4</accession>
<comment type="subcellular location">
    <subcellularLocation>
        <location evidence="1">Membrane</location>
    </subcellularLocation>
</comment>
<dbReference type="EMBL" id="FPHP01000042">
    <property type="protein sequence ID" value="SFV75509.1"/>
    <property type="molecule type" value="Genomic_DNA"/>
</dbReference>
<evidence type="ECO:0000256" key="1">
    <source>
        <dbReference type="ARBA" id="ARBA00004370"/>
    </source>
</evidence>
<dbReference type="EC" id="2.7.7.38" evidence="4"/>
<dbReference type="GO" id="GO:0016020">
    <property type="term" value="C:membrane"/>
    <property type="evidence" value="ECO:0007669"/>
    <property type="project" value="UniProtKB-SubCell"/>
</dbReference>
<dbReference type="GO" id="GO:0044281">
    <property type="term" value="P:small molecule metabolic process"/>
    <property type="evidence" value="ECO:0007669"/>
    <property type="project" value="UniProtKB-ARBA"/>
</dbReference>
<protein>
    <submittedName>
        <fullName evidence="4">3-deoxy-manno-octulosonate cytidylyltransferase</fullName>
        <ecNumber evidence="4">2.7.7.38</ecNumber>
    </submittedName>
</protein>
<organism evidence="4">
    <name type="scientific">hydrothermal vent metagenome</name>
    <dbReference type="NCBI Taxonomy" id="652676"/>
    <lineage>
        <taxon>unclassified sequences</taxon>
        <taxon>metagenomes</taxon>
        <taxon>ecological metagenomes</taxon>
    </lineage>
</organism>
<proteinExistence type="inferred from homology"/>
<dbReference type="SUPFAM" id="SSF53448">
    <property type="entry name" value="Nucleotide-diphospho-sugar transferases"/>
    <property type="match status" value="1"/>
</dbReference>
<dbReference type="GO" id="GO:0005829">
    <property type="term" value="C:cytosol"/>
    <property type="evidence" value="ECO:0007669"/>
    <property type="project" value="TreeGrafter"/>
</dbReference>
<reference evidence="4" key="1">
    <citation type="submission" date="2016-10" db="EMBL/GenBank/DDBJ databases">
        <authorList>
            <person name="de Groot N.N."/>
        </authorList>
    </citation>
    <scope>NUCLEOTIDE SEQUENCE</scope>
</reference>
<dbReference type="PANTHER" id="PTHR42866:SF2">
    <property type="entry name" value="3-DEOXY-MANNO-OCTULOSONATE CYTIDYLYLTRANSFERASE, MITOCHONDRIAL"/>
    <property type="match status" value="1"/>
</dbReference>
<name>A0A1W1D4H4_9ZZZZ</name>
<evidence type="ECO:0000313" key="4">
    <source>
        <dbReference type="EMBL" id="SFV75509.1"/>
    </source>
</evidence>
<dbReference type="HAMAP" id="MF_00057">
    <property type="entry name" value="KdsB"/>
    <property type="match status" value="1"/>
</dbReference>
<dbReference type="GO" id="GO:0008690">
    <property type="term" value="F:3-deoxy-manno-octulosonate cytidylyltransferase activity"/>
    <property type="evidence" value="ECO:0007669"/>
    <property type="project" value="UniProtKB-EC"/>
</dbReference>
<keyword evidence="2 4" id="KW-0808">Transferase</keyword>
<evidence type="ECO:0000256" key="3">
    <source>
        <dbReference type="ARBA" id="ARBA00022695"/>
    </source>
</evidence>
<sequence>MKTIVIIPARLHSSRLPKKVILDINNKPMIQHVFEASKKAKGIFDVFIATDSKEVEDVCKTFTNNIIMTSSKHQSGTDRLAEAIQHIECDNIINVQGDEPLIDPNLITQLASLLQTQQHQMVSAMHTIKTIQDLKSPNSVKVTIDKNSNALYFSRSIIPHHRDDWEALLHHHTTIPKPLTFYKHIGIYGYQKEFLLHYATMEPTYLEKLEKLEQLRVLENGYKIKMLLTDYEPIGVDTLDDLQQVRRKINAQ</sequence>
<dbReference type="Pfam" id="PF02348">
    <property type="entry name" value="CTP_transf_3"/>
    <property type="match status" value="1"/>
</dbReference>
<dbReference type="AlphaFoldDB" id="A0A1W1D4H4"/>
<evidence type="ECO:0000256" key="2">
    <source>
        <dbReference type="ARBA" id="ARBA00022679"/>
    </source>
</evidence>
<dbReference type="InterPro" id="IPR004528">
    <property type="entry name" value="KdsB"/>
</dbReference>
<dbReference type="InterPro" id="IPR003329">
    <property type="entry name" value="Cytidylyl_trans"/>
</dbReference>
<dbReference type="PANTHER" id="PTHR42866">
    <property type="entry name" value="3-DEOXY-MANNO-OCTULOSONATE CYTIDYLYLTRANSFERASE"/>
    <property type="match status" value="1"/>
</dbReference>
<dbReference type="Gene3D" id="3.90.550.10">
    <property type="entry name" value="Spore Coat Polysaccharide Biosynthesis Protein SpsA, Chain A"/>
    <property type="match status" value="1"/>
</dbReference>
<dbReference type="InterPro" id="IPR029044">
    <property type="entry name" value="Nucleotide-diphossugar_trans"/>
</dbReference>
<dbReference type="FunFam" id="3.90.550.10:FF:000011">
    <property type="entry name" value="3-deoxy-manno-octulosonate cytidylyltransferase"/>
    <property type="match status" value="1"/>
</dbReference>
<dbReference type="GO" id="GO:1901137">
    <property type="term" value="P:carbohydrate derivative biosynthetic process"/>
    <property type="evidence" value="ECO:0007669"/>
    <property type="project" value="UniProtKB-ARBA"/>
</dbReference>
<dbReference type="NCBIfam" id="TIGR00466">
    <property type="entry name" value="kdsB"/>
    <property type="match status" value="1"/>
</dbReference>
<keyword evidence="3 4" id="KW-0548">Nucleotidyltransferase</keyword>